<dbReference type="InterPro" id="IPR037442">
    <property type="entry name" value="Melanophilin_FYVE-rel_dom"/>
</dbReference>
<reference evidence="7" key="1">
    <citation type="submission" date="2025-08" db="UniProtKB">
        <authorList>
            <consortium name="Ensembl"/>
        </authorList>
    </citation>
    <scope>IDENTIFICATION</scope>
</reference>
<keyword evidence="1" id="KW-0479">Metal-binding</keyword>
<proteinExistence type="predicted"/>
<dbReference type="Pfam" id="PF04698">
    <property type="entry name" value="Rab_eff_C"/>
    <property type="match status" value="1"/>
</dbReference>
<dbReference type="Ensembl" id="ENSCLMT00005042787.1">
    <property type="protein sequence ID" value="ENSCLMP00005041273.1"/>
    <property type="gene ID" value="ENSCLMG00005019350.1"/>
</dbReference>
<gene>
    <name evidence="7" type="primary">mlphb</name>
</gene>
<keyword evidence="4" id="KW-0175">Coiled coil</keyword>
<dbReference type="InterPro" id="IPR010911">
    <property type="entry name" value="Rab_BD"/>
</dbReference>
<dbReference type="GeneTree" id="ENSGT00950000183138"/>
<feature type="compositionally biased region" description="Polar residues" evidence="5">
    <location>
        <begin position="348"/>
        <end position="357"/>
    </location>
</feature>
<keyword evidence="3" id="KW-0862">Zinc</keyword>
<dbReference type="CDD" id="cd15752">
    <property type="entry name" value="FYVE_SlaC2-a"/>
    <property type="match status" value="1"/>
</dbReference>
<dbReference type="InterPro" id="IPR006788">
    <property type="entry name" value="Myrip/Melanophilin"/>
</dbReference>
<evidence type="ECO:0000259" key="6">
    <source>
        <dbReference type="PROSITE" id="PS50916"/>
    </source>
</evidence>
<dbReference type="Proteomes" id="UP000694565">
    <property type="component" value="Unplaced"/>
</dbReference>
<dbReference type="GO" id="GO:0017022">
    <property type="term" value="F:myosin binding"/>
    <property type="evidence" value="ECO:0007669"/>
    <property type="project" value="TreeGrafter"/>
</dbReference>
<evidence type="ECO:0000256" key="1">
    <source>
        <dbReference type="ARBA" id="ARBA00022723"/>
    </source>
</evidence>
<dbReference type="AlphaFoldDB" id="A0A8C3AFN4"/>
<evidence type="ECO:0000256" key="3">
    <source>
        <dbReference type="ARBA" id="ARBA00022833"/>
    </source>
</evidence>
<dbReference type="SUPFAM" id="SSF57903">
    <property type="entry name" value="FYVE/PHD zinc finger"/>
    <property type="match status" value="1"/>
</dbReference>
<dbReference type="GO" id="GO:0031267">
    <property type="term" value="F:small GTPase binding"/>
    <property type="evidence" value="ECO:0007669"/>
    <property type="project" value="InterPro"/>
</dbReference>
<dbReference type="FunFam" id="3.30.40.10:FF:000018">
    <property type="entry name" value="Synaptotagmin-like 5, isoform CRA_a"/>
    <property type="match status" value="1"/>
</dbReference>
<reference evidence="7" key="2">
    <citation type="submission" date="2025-09" db="UniProtKB">
        <authorList>
            <consortium name="Ensembl"/>
        </authorList>
    </citation>
    <scope>IDENTIFICATION</scope>
</reference>
<organism evidence="7 8">
    <name type="scientific">Cyclopterus lumpus</name>
    <name type="common">Lumpsucker</name>
    <dbReference type="NCBI Taxonomy" id="8103"/>
    <lineage>
        <taxon>Eukaryota</taxon>
        <taxon>Metazoa</taxon>
        <taxon>Chordata</taxon>
        <taxon>Craniata</taxon>
        <taxon>Vertebrata</taxon>
        <taxon>Euteleostomi</taxon>
        <taxon>Actinopterygii</taxon>
        <taxon>Neopterygii</taxon>
        <taxon>Teleostei</taxon>
        <taxon>Neoteleostei</taxon>
        <taxon>Acanthomorphata</taxon>
        <taxon>Eupercaria</taxon>
        <taxon>Perciformes</taxon>
        <taxon>Cottioidei</taxon>
        <taxon>Cottales</taxon>
        <taxon>Cyclopteridae</taxon>
        <taxon>Cyclopterus</taxon>
    </lineage>
</organism>
<dbReference type="PANTHER" id="PTHR14555:SF1">
    <property type="entry name" value="MELANOPHILIN"/>
    <property type="match status" value="1"/>
</dbReference>
<protein>
    <submittedName>
        <fullName evidence="7">Melanophilin</fullName>
    </submittedName>
</protein>
<dbReference type="InterPro" id="IPR051745">
    <property type="entry name" value="Intracell_Transport_Effector"/>
</dbReference>
<dbReference type="GO" id="GO:0030864">
    <property type="term" value="C:cortical actin cytoskeleton"/>
    <property type="evidence" value="ECO:0007669"/>
    <property type="project" value="TreeGrafter"/>
</dbReference>
<dbReference type="GO" id="GO:0008270">
    <property type="term" value="F:zinc ion binding"/>
    <property type="evidence" value="ECO:0007669"/>
    <property type="project" value="UniProtKB-KW"/>
</dbReference>
<sequence>MTACQLTGISSATMPATTTTGRKLDLSKLTDEEAKHIWEVVQRDFGLRKKEEDRLGDLKTKIEKEDTKRELLGNQTSLAESHCIRCLQPFKFLVNSKRQCLDCQLFICKSCSLYNKKELGWVCDPCRMARVLKIGTLMWYHENVRARFKRFGSAKVMRSLFRRLNGERSCSQNDFEEPNEYDTQSIPEVHTDGYEEQSLDATDSQHYKGMKKTKRRLTVDPFDFELGGDYLIESRGQPNQAPVPQDIFERESMLTEADVASAFQRIFKDQRKALDLGMAPQQDDHAYPDSQTIPSRSVSRLSYSSCGSGSAWCPQGSSSSYPLGPEDSEEDDPCQLSHLYQSHLGPRSHTSQESLTSPNPPPQITDLNRRMSAIEILLNNLEQKVTPTYHEPSQAPPTPNSTSPLPQYEEVDLEEQQLRQKLHELTDNISDHGLTSDEDEPGRPPSSQETPGWRSPEGDAKPTRIPTRSTSRTSIVLCRLEEEQPPLTQTQKTNHLTDSLERKWHPLEEGSKTAFRGSTALLVELEDKVAQAAASVQNAQSEVSDIENRIAALNTAGMPVDKRRKSAIPVQARRLSYNFPTSKGDRFVRNSFYTGSLTQRNPVAKPKTKATCAKPVMTQDS</sequence>
<evidence type="ECO:0000313" key="8">
    <source>
        <dbReference type="Proteomes" id="UP000694565"/>
    </source>
</evidence>
<feature type="region of interest" description="Disordered" evidence="5">
    <location>
        <begin position="429"/>
        <end position="474"/>
    </location>
</feature>
<dbReference type="InterPro" id="IPR013083">
    <property type="entry name" value="Znf_RING/FYVE/PHD"/>
</dbReference>
<keyword evidence="8" id="KW-1185">Reference proteome</keyword>
<feature type="region of interest" description="Disordered" evidence="5">
    <location>
        <begin position="279"/>
        <end position="366"/>
    </location>
</feature>
<dbReference type="Pfam" id="PF02318">
    <property type="entry name" value="FYVE_2"/>
    <property type="match status" value="1"/>
</dbReference>
<evidence type="ECO:0000256" key="4">
    <source>
        <dbReference type="SAM" id="Coils"/>
    </source>
</evidence>
<feature type="compositionally biased region" description="Low complexity" evidence="5">
    <location>
        <begin position="295"/>
        <end position="310"/>
    </location>
</feature>
<dbReference type="OrthoDB" id="10072397at2759"/>
<name>A0A8C3AFN4_CYCLU</name>
<dbReference type="GO" id="GO:0006886">
    <property type="term" value="P:intracellular protein transport"/>
    <property type="evidence" value="ECO:0007669"/>
    <property type="project" value="InterPro"/>
</dbReference>
<dbReference type="Gene3D" id="3.30.40.10">
    <property type="entry name" value="Zinc/RING finger domain, C3HC4 (zinc finger)"/>
    <property type="match status" value="1"/>
</dbReference>
<evidence type="ECO:0000256" key="2">
    <source>
        <dbReference type="ARBA" id="ARBA00022771"/>
    </source>
</evidence>
<dbReference type="PROSITE" id="PS50916">
    <property type="entry name" value="RABBD"/>
    <property type="match status" value="1"/>
</dbReference>
<dbReference type="InterPro" id="IPR011011">
    <property type="entry name" value="Znf_FYVE_PHD"/>
</dbReference>
<dbReference type="GeneID" id="117750006"/>
<feature type="coiled-coil region" evidence="4">
    <location>
        <begin position="522"/>
        <end position="556"/>
    </location>
</feature>
<keyword evidence="2" id="KW-0863">Zinc-finger</keyword>
<evidence type="ECO:0000313" key="7">
    <source>
        <dbReference type="Ensembl" id="ENSCLMP00005041273.1"/>
    </source>
</evidence>
<dbReference type="InterPro" id="IPR041282">
    <property type="entry name" value="FYVE_2"/>
</dbReference>
<evidence type="ECO:0000256" key="5">
    <source>
        <dbReference type="SAM" id="MobiDB-lite"/>
    </source>
</evidence>
<dbReference type="RefSeq" id="XP_034416724.1">
    <property type="nucleotide sequence ID" value="XM_034560833.1"/>
</dbReference>
<dbReference type="PANTHER" id="PTHR14555">
    <property type="entry name" value="MYELIN-ASSOCIATED OLIGODENDROCYTIC BASIC PROTEIN MOBP -RELATED"/>
    <property type="match status" value="1"/>
</dbReference>
<feature type="compositionally biased region" description="Low complexity" evidence="5">
    <location>
        <begin position="463"/>
        <end position="474"/>
    </location>
</feature>
<dbReference type="GO" id="GO:0003779">
    <property type="term" value="F:actin binding"/>
    <property type="evidence" value="ECO:0007669"/>
    <property type="project" value="TreeGrafter"/>
</dbReference>
<feature type="domain" description="RabBD" evidence="6">
    <location>
        <begin position="23"/>
        <end position="143"/>
    </location>
</feature>
<accession>A0A8C3AFN4</accession>